<sequence>MVNTSYLMALDAGGSGGHCLLVDVVGGVFTRTFRSWSHPAAPETDGLGTDLDLDLVSASLAEAARAALNNAGATPDQVLAVAATSMRHTTVVLDADGCALLATPNRDARAAGEAWQLASEHGSTLYARTGQWPSPLATAARLRWLATTNPDAWARATTVFTLSDWIAYRLCGESGSEASQASSTLLFDIAQREWAADLVEELGIPRRLLPGIHPSGTCLGTVTTAAAAMFGLRAGTPVVVGGADSQCALLGAGAVAPGQAGAIGGTTVPVQLVLDQPVVDIHERLWTGCHVLSDRWVLESNAGAMGEALDWFARIVYPDAAHPVAHFLTEAGLSEPGAAGILSTLGTSVMNARELRLPTGSLTMSHLSTAHDRQRRHHLERAVVEGMAYAVRANLEQLRDVAPPPADPAPFHLAGGMSRSAVFAQIISDVLGQPVQVGATSESSALGAALCAGVAVGVFTDLAQAAQRLRGQARTVLPDSERLTAYQQLYSGWQKLRAAGASAETLASQLILPSTLKAMSRTAAKHRPWLRPRMLVTAELDDESLATLRALGHVEYASFRTAMRLLTGPTLVEALAGVQVFITEVDVVDADAVRQLPDLRIVAACRGTAVNVDLAACTAFGIPVLHAPGRNADAVADLTVAFLLMLARRLPAASAFLRQPGIAAGDMGRMGQAFTSLQGRELWRKTIGLIGFGAVGRAATRRLRAFGARVLVYDPYVSVDQIVLADAEPASLDALLETSDFVSLHAAVSDQSRGMMDAAALARMRPGTCLVNTARAALVDEAALADALRSRHLGGAALDVFSVEPPGSDHPLLALDNVIATPHVGGNSIDVAAHQGSIIAADVRRLLVGEAPHHVLNPETLRIFDWNVARPTPAPDVLEQLARQPGPAVSDLQLNRGAAPKPPAPTESASRASTLAPGAAVPSEVREGMRRILQGFVERIARDAALGAFAAGKSVTLHFTLTDVDLAFVLQLHDDMITAYLGNPSEAADVELRMRATILDGMFTGRVNPLQAAMGGRLSFSGDTAKAMTLQNMQNDLARLYQEAREEAGDPGDLAAVPEGAEAEATARPTTARLTRAAVGTAGDIRDELLQTVHELYTAELITATGGNVSVRIPGTDELWITPSQMFKGDLRPEILVRLNLDGQALDTGAPSPSSERMMHCRVYRARRDAQAVVHAHAPHATVLVNAGLPFLPVSTEAAFFGDIPRVPFIMPGTDELARAVAAAIRDGWAVLMRNHGLLVAGRSLRRAADMVEIIDRSAQIILGCYAVGKEPAILPDDVVEMLQQMGDLMA</sequence>
<dbReference type="InterPro" id="IPR043129">
    <property type="entry name" value="ATPase_NBD"/>
</dbReference>
<dbReference type="GO" id="GO:0016301">
    <property type="term" value="F:kinase activity"/>
    <property type="evidence" value="ECO:0007669"/>
    <property type="project" value="UniProtKB-KW"/>
</dbReference>
<comment type="similarity">
    <text evidence="2">Belongs to the FGGY kinase family.</text>
</comment>
<dbReference type="Proteomes" id="UP000324701">
    <property type="component" value="Unassembled WGS sequence"/>
</dbReference>
<dbReference type="InterPro" id="IPR006140">
    <property type="entry name" value="D-isomer_DH_NAD-bd"/>
</dbReference>
<feature type="domain" description="Class II aldolase/adducin N-terminal" evidence="6">
    <location>
        <begin position="1087"/>
        <end position="1263"/>
    </location>
</feature>
<dbReference type="SUPFAM" id="SSF53067">
    <property type="entry name" value="Actin-like ATPase domain"/>
    <property type="match status" value="2"/>
</dbReference>
<dbReference type="InterPro" id="IPR036409">
    <property type="entry name" value="Aldolase_II/adducin_N_sf"/>
</dbReference>
<comment type="caution">
    <text evidence="7">The sequence shown here is derived from an EMBL/GenBank/DDBJ whole genome shotgun (WGS) entry which is preliminary data.</text>
</comment>
<dbReference type="OrthoDB" id="117809at2"/>
<dbReference type="Pfam" id="PF00370">
    <property type="entry name" value="FGGY_N"/>
    <property type="match status" value="1"/>
</dbReference>
<evidence type="ECO:0000256" key="5">
    <source>
        <dbReference type="SAM" id="MobiDB-lite"/>
    </source>
</evidence>
<dbReference type="GO" id="GO:0005975">
    <property type="term" value="P:carbohydrate metabolic process"/>
    <property type="evidence" value="ECO:0007669"/>
    <property type="project" value="InterPro"/>
</dbReference>
<accession>A0A5B1BPK9</accession>
<dbReference type="SUPFAM" id="SSF53639">
    <property type="entry name" value="AraD/HMP-PK domain-like"/>
    <property type="match status" value="1"/>
</dbReference>
<dbReference type="Pfam" id="PF00389">
    <property type="entry name" value="2-Hacid_dh"/>
    <property type="match status" value="1"/>
</dbReference>
<dbReference type="PANTHER" id="PTHR43095:SF1">
    <property type="entry name" value="AUTOINDUCER-2 KINASE"/>
    <property type="match status" value="1"/>
</dbReference>
<dbReference type="Gene3D" id="3.30.420.40">
    <property type="match status" value="2"/>
</dbReference>
<dbReference type="SUPFAM" id="SSF52283">
    <property type="entry name" value="Formate/glycerate dehydrogenase catalytic domain-like"/>
    <property type="match status" value="1"/>
</dbReference>
<dbReference type="InterPro" id="IPR050406">
    <property type="entry name" value="FGGY_Carb_Kinase"/>
</dbReference>
<dbReference type="InterPro" id="IPR018484">
    <property type="entry name" value="FGGY_N"/>
</dbReference>
<proteinExistence type="inferred from homology"/>
<evidence type="ECO:0000259" key="6">
    <source>
        <dbReference type="SMART" id="SM01007"/>
    </source>
</evidence>
<dbReference type="SMART" id="SM01007">
    <property type="entry name" value="Aldolase_II"/>
    <property type="match status" value="1"/>
</dbReference>
<dbReference type="SUPFAM" id="SSF51735">
    <property type="entry name" value="NAD(P)-binding Rossmann-fold domains"/>
    <property type="match status" value="1"/>
</dbReference>
<dbReference type="InterPro" id="IPR001303">
    <property type="entry name" value="Aldolase_II/adducin_N"/>
</dbReference>
<dbReference type="InterPro" id="IPR006139">
    <property type="entry name" value="D-isomer_2_OHA_DH_cat_dom"/>
</dbReference>
<evidence type="ECO:0000313" key="8">
    <source>
        <dbReference type="Proteomes" id="UP000324701"/>
    </source>
</evidence>
<evidence type="ECO:0000256" key="1">
    <source>
        <dbReference type="ARBA" id="ARBA00005854"/>
    </source>
</evidence>
<comment type="similarity">
    <text evidence="1">Belongs to the D-isomer specific 2-hydroxyacid dehydrogenase family.</text>
</comment>
<keyword evidence="8" id="KW-1185">Reference proteome</keyword>
<gene>
    <name evidence="7" type="ORF">F0Q45_08640</name>
</gene>
<dbReference type="Gene3D" id="3.40.225.10">
    <property type="entry name" value="Class II aldolase/adducin N-terminal domain"/>
    <property type="match status" value="1"/>
</dbReference>
<keyword evidence="3" id="KW-0808">Transferase</keyword>
<dbReference type="Pfam" id="PF02782">
    <property type="entry name" value="FGGY_C"/>
    <property type="match status" value="1"/>
</dbReference>
<feature type="region of interest" description="Disordered" evidence="5">
    <location>
        <begin position="890"/>
        <end position="920"/>
    </location>
</feature>
<evidence type="ECO:0000313" key="7">
    <source>
        <dbReference type="EMBL" id="KAA1250637.1"/>
    </source>
</evidence>
<dbReference type="GO" id="GO:0016616">
    <property type="term" value="F:oxidoreductase activity, acting on the CH-OH group of donors, NAD or NADP as acceptor"/>
    <property type="evidence" value="ECO:0007669"/>
    <property type="project" value="InterPro"/>
</dbReference>
<evidence type="ECO:0000256" key="2">
    <source>
        <dbReference type="ARBA" id="ARBA00009156"/>
    </source>
</evidence>
<dbReference type="Pfam" id="PF00596">
    <property type="entry name" value="Aldolase_II"/>
    <property type="match status" value="1"/>
</dbReference>
<dbReference type="PANTHER" id="PTHR43095">
    <property type="entry name" value="SUGAR KINASE"/>
    <property type="match status" value="1"/>
</dbReference>
<reference evidence="7 8" key="1">
    <citation type="submission" date="2019-09" db="EMBL/GenBank/DDBJ databases">
        <title>Report of infection by Mycobacterium simiae a patient suffering from pulmonary tuberculosis.</title>
        <authorList>
            <person name="Mohanty P.S."/>
            <person name="Bansal A.K."/>
            <person name="Singh H."/>
            <person name="Sharma S."/>
            <person name="Patil S.A."/>
            <person name="Upadhaya P."/>
            <person name="Singh P.K."/>
            <person name="Kumar D."/>
            <person name="Kumar S."/>
            <person name="Singh R.K."/>
            <person name="Chaudhary B."/>
        </authorList>
    </citation>
    <scope>NUCLEOTIDE SEQUENCE [LARGE SCALE GENOMIC DNA]</scope>
    <source>
        <strain evidence="7 8">JAL-560-SIM</strain>
    </source>
</reference>
<name>A0A5B1BPK9_MYCSI</name>
<dbReference type="SUPFAM" id="SSF55718">
    <property type="entry name" value="SCP-like"/>
    <property type="match status" value="1"/>
</dbReference>
<dbReference type="CDD" id="cd07798">
    <property type="entry name" value="ASKHA_NBD_FGGY_YoaC-like"/>
    <property type="match status" value="1"/>
</dbReference>
<dbReference type="InterPro" id="IPR036291">
    <property type="entry name" value="NAD(P)-bd_dom_sf"/>
</dbReference>
<dbReference type="Gene3D" id="3.30.1050.10">
    <property type="entry name" value="SCP2 sterol-binding domain"/>
    <property type="match status" value="1"/>
</dbReference>
<dbReference type="InterPro" id="IPR003033">
    <property type="entry name" value="SCP2_sterol-bd_dom"/>
</dbReference>
<protein>
    <recommendedName>
        <fullName evidence="6">Class II aldolase/adducin N-terminal domain-containing protein</fullName>
    </recommendedName>
</protein>
<dbReference type="Pfam" id="PF02826">
    <property type="entry name" value="2-Hacid_dh_C"/>
    <property type="match status" value="1"/>
</dbReference>
<dbReference type="EMBL" id="VTZN01000037">
    <property type="protein sequence ID" value="KAA1250637.1"/>
    <property type="molecule type" value="Genomic_DNA"/>
</dbReference>
<dbReference type="InterPro" id="IPR018485">
    <property type="entry name" value="FGGY_C"/>
</dbReference>
<evidence type="ECO:0000256" key="3">
    <source>
        <dbReference type="ARBA" id="ARBA00022679"/>
    </source>
</evidence>
<dbReference type="GO" id="GO:0051287">
    <property type="term" value="F:NAD binding"/>
    <property type="evidence" value="ECO:0007669"/>
    <property type="project" value="InterPro"/>
</dbReference>
<dbReference type="Gene3D" id="3.40.50.720">
    <property type="entry name" value="NAD(P)-binding Rossmann-like Domain"/>
    <property type="match status" value="2"/>
</dbReference>
<evidence type="ECO:0000256" key="4">
    <source>
        <dbReference type="ARBA" id="ARBA00022777"/>
    </source>
</evidence>
<keyword evidence="4" id="KW-0418">Kinase</keyword>
<dbReference type="Pfam" id="PF02036">
    <property type="entry name" value="SCP2"/>
    <property type="match status" value="1"/>
</dbReference>
<organism evidence="7 8">
    <name type="scientific">Mycobacterium simiae</name>
    <name type="common">Mycobacterium habana</name>
    <dbReference type="NCBI Taxonomy" id="1784"/>
    <lineage>
        <taxon>Bacteria</taxon>
        <taxon>Bacillati</taxon>
        <taxon>Actinomycetota</taxon>
        <taxon>Actinomycetes</taxon>
        <taxon>Mycobacteriales</taxon>
        <taxon>Mycobacteriaceae</taxon>
        <taxon>Mycobacterium</taxon>
        <taxon>Mycobacterium simiae complex</taxon>
    </lineage>
</organism>
<dbReference type="InterPro" id="IPR036527">
    <property type="entry name" value="SCP2_sterol-bd_dom_sf"/>
</dbReference>